<accession>A0AAE0GJZ7</accession>
<dbReference type="InterPro" id="IPR000953">
    <property type="entry name" value="Chromo/chromo_shadow_dom"/>
</dbReference>
<dbReference type="CDD" id="cd00024">
    <property type="entry name" value="CD_CSD"/>
    <property type="match status" value="1"/>
</dbReference>
<dbReference type="SUPFAM" id="SSF53335">
    <property type="entry name" value="S-adenosyl-L-methionine-dependent methyltransferases"/>
    <property type="match status" value="1"/>
</dbReference>
<gene>
    <name evidence="13" type="ORF">CYMTET_12736</name>
</gene>
<dbReference type="GO" id="GO:0003964">
    <property type="term" value="F:RNA-directed DNA polymerase activity"/>
    <property type="evidence" value="ECO:0007669"/>
    <property type="project" value="UniProtKB-KW"/>
</dbReference>
<dbReference type="InterPro" id="IPR021109">
    <property type="entry name" value="Peptidase_aspartic_dom_sf"/>
</dbReference>
<evidence type="ECO:0000256" key="8">
    <source>
        <dbReference type="ARBA" id="ARBA00023268"/>
    </source>
</evidence>
<protein>
    <recommendedName>
        <fullName evidence="15">Reverse transcriptase</fullName>
    </recommendedName>
</protein>
<reference evidence="13 14" key="1">
    <citation type="journal article" date="2015" name="Genome Biol. Evol.">
        <title>Comparative Genomics of a Bacterivorous Green Alga Reveals Evolutionary Causalities and Consequences of Phago-Mixotrophic Mode of Nutrition.</title>
        <authorList>
            <person name="Burns J.A."/>
            <person name="Paasch A."/>
            <person name="Narechania A."/>
            <person name="Kim E."/>
        </authorList>
    </citation>
    <scope>NUCLEOTIDE SEQUENCE [LARGE SCALE GENOMIC DNA]</scope>
    <source>
        <strain evidence="13 14">PLY_AMNH</strain>
    </source>
</reference>
<dbReference type="PROSITE" id="PS50878">
    <property type="entry name" value="RT_POL"/>
    <property type="match status" value="1"/>
</dbReference>
<dbReference type="InterPro" id="IPR029063">
    <property type="entry name" value="SAM-dependent_MTases_sf"/>
</dbReference>
<dbReference type="Pfam" id="PF13650">
    <property type="entry name" value="Asp_protease_2"/>
    <property type="match status" value="1"/>
</dbReference>
<keyword evidence="3" id="KW-0548">Nucleotidyltransferase</keyword>
<evidence type="ECO:0000256" key="3">
    <source>
        <dbReference type="ARBA" id="ARBA00022695"/>
    </source>
</evidence>
<evidence type="ECO:0008006" key="15">
    <source>
        <dbReference type="Google" id="ProtNLM"/>
    </source>
</evidence>
<dbReference type="Gene3D" id="3.10.10.10">
    <property type="entry name" value="HIV Type 1 Reverse Transcriptase, subunit A, domain 1"/>
    <property type="match status" value="1"/>
</dbReference>
<dbReference type="SUPFAM" id="SSF54160">
    <property type="entry name" value="Chromo domain-like"/>
    <property type="match status" value="1"/>
</dbReference>
<dbReference type="SUPFAM" id="SSF53098">
    <property type="entry name" value="Ribonuclease H-like"/>
    <property type="match status" value="1"/>
</dbReference>
<organism evidence="13 14">
    <name type="scientific">Cymbomonas tetramitiformis</name>
    <dbReference type="NCBI Taxonomy" id="36881"/>
    <lineage>
        <taxon>Eukaryota</taxon>
        <taxon>Viridiplantae</taxon>
        <taxon>Chlorophyta</taxon>
        <taxon>Pyramimonadophyceae</taxon>
        <taxon>Pyramimonadales</taxon>
        <taxon>Pyramimonadaceae</taxon>
        <taxon>Cymbomonas</taxon>
    </lineage>
</organism>
<sequence length="2358" mass="261093">MPEHYSVLEPWAYEGIYRPCLAAVSDRLNAWHFRRPVGALSMEVLMMRLRKSLKRKSTTRIRTALERMQQGRGMRASAAPARRYKRRCELDNFRNEVDLMCLQKQAPAHHTPLGTLPLPTRQQRMVEHVSALLQGPSRSRGMCNDSQQVRALDLAETRAHDLSLAWDEMTSAEQADALQQDAPIGHRAWEAEGLLRWRGRQRGMPAEESLAVMDSPPYPWATGDVGGNSVGVPAASVSATGTIPGTGGDIPGMPDAWCSLYRVHQYRERQSAVTPAEVRADLFGEQPEQQPIEVTPPDAVTPDEVLEGGPVSESPEHLEDNLTQQMAADRGQQRSADPPAPDAGGVEDSMTQQLAKAGAPEEIHALNTHPLQEDTEEESMRSHPLTEDDDDDDGDEACGGDNDTSMGVGRCKRILRDGGVLWASQLAAAHDEEGALLLVFYAYLRGKLVKVLVDSGASDNFVSEDCVRRCGLRVRQGPQMKVTLADGSVKTTGAVAYSKFTAPTAAGSTYNESAMAMRVLPLGIRVDVVLGGKWLRSLSPIMLDYAGHGSVSFARRTKGGGKELVTIAGCNPGKSAGGRRDNCAGLIDEVFLTAVQLRKHLLYAETQRLAGDASAQPAWLMMARRDGSEHDSAFAATAAGDHPDAELLAVEAEAVCLSVDTAADAKPVASTQVKLEPPDTGGTAKDIPQDTRDAKVAPRWKEKFRALFEEFSEELRDALPMMSKLRRSMEDEARVTLKPDKEGGPPFRRPYRMSVEELRQLRERIEQLVEKGYIRPSSSPYAAPCLMVPKPGQPNTLRLVVDYRQLNSQTVRDRYPLPDIQLMFDEMQGATHFSSFDAVDGFWQVPMAEEDVEKTAFTTQMGSYEWLVMPQGLQNSPSQYQRRMQRALGHLPFVRIFIDDVVVFSKGGVQEHYDNVRTFLQTCREKGVYLKASKAQMLKESLRFLGHTLSSEGCKPQHDKVAAVRDWPALENVTHQWAFEELKAALVDAPVLALPNVKAAADGSAPFVVQTDASGVALGGVLMQDCGEGLKVIAYESRQFSAAEQYYHTGERELCGLHHCTTARWYMDLVEVGVPRMEYVKGALLLVPDALSRRPDYSAKTPREGLKEAGILDAKSDLPKDPLSVLDTSDLFEEGPALGTLTQLAEVNSWLDAVDTLQLAELAMESQLGAKELRAPHHCEDLPIEVAAGAGGVQTQHPGADLPTEVTSDAGGVQMQHPGADLPTEVTSDAGGVQMQHPGADLPTEVTSDAGGVQMQHPGADLPTEVTSDAGGVQVQHPGADLPTKVTSDVEGVQTEHPGADHLTEVTAPPTRGATLAFQRASLKKSTRALRGAFKSFRATGRSKLPGKAALEMPAEASEQPCGVVASRTRSKTGLPPAGGTSGCQAPVAPAQTPPQVSAKVPMERPSGTVTSRSRSNTKSPPQQEAAKPATPPTVGLTDAPRTRKPPAKSASQSRRESTGRLHQALFERLQSKYGKFDVDACRGPKGRGQLVDKYWENCLKEQWRGLHVWCSPPHDSDHLTIEAVLRTYVHEWRQDPENTSAVFLLPDLQSRMPQWRKLFRRAGMRIEEVIPTHDSQGNPTQLFKGTDGVLQDLPWPMLVVYAPPSRSRPQRIRHQRVPPPIVDAGKASKMRDAQGTVSGGDFLEALRDEYSRDGPLRTLREQVQSAPHHSTKHFCIVGEVLWRVAAGHYQLVLGEDSPLREIVFREAHDSLAAGHTGRDKTLERVLRRFWWKNASDDVGAWVASCPTCQAVKPRSSYPDGLLNPHSIPSRNWQDVGVDFVTGLPLTEQGNDAFVAFTCKLSKMVHVVPINFGDSSAATIARIYFDTVWRQHGAPMKIVSDRDPRFQDAFWKELMRLMGVKVAMTTPYNPRSDGQAEHTNRVVEDMLRSFVDDSPEDWDLYATNVEFAINDSRSDVTGFTPFELCYGGVGTAHEWAFRFSSQLRDARGRLELAQQRQRDLFDQRHGQREYAVGDLVWVEAKHLTEKLMDRSLCRKLSKRWHGPLAVTERFYSDMQAGLPEADRGAPVAYRLQLPPRWRIHDVFAQHRLKPYVGGADAFASRRQPAIPEAVIVDGQREAHVDRILARRVRISRGKEIVEWKVRWTGYSKAHDSWRTRDKLERGAPLQQLKDFETERLAMEGQVRDAALRRREQRRDTPSSAAVASGASLAYLLVRPWEEEFENPTDECLPWEQRGMTREGEVTYVTTLAALDTRPVRILVLFSGTGSVEKEFARCFPASRSVTLDADPLWRPTHVTAIESWDYWRYPPGYFDVVWASPPCTQYSQARTTGGPPDFVTADACVQRTLDIIEYLRPQHWFVENPMGRYPDALRFRPVMSHLPAPLTCTYCIVILGEALLLR</sequence>
<dbReference type="FunFam" id="3.10.10.10:FF:000007">
    <property type="entry name" value="Retrovirus-related Pol polyprotein from transposon 17.6-like Protein"/>
    <property type="match status" value="1"/>
</dbReference>
<dbReference type="InterPro" id="IPR043502">
    <property type="entry name" value="DNA/RNA_pol_sf"/>
</dbReference>
<feature type="compositionally biased region" description="Low complexity" evidence="9">
    <location>
        <begin position="1385"/>
        <end position="1399"/>
    </location>
</feature>
<evidence type="ECO:0000256" key="1">
    <source>
        <dbReference type="ARBA" id="ARBA00022670"/>
    </source>
</evidence>
<keyword evidence="6" id="KW-0378">Hydrolase</keyword>
<feature type="compositionally biased region" description="Acidic residues" evidence="9">
    <location>
        <begin position="387"/>
        <end position="398"/>
    </location>
</feature>
<dbReference type="InterPro" id="IPR023780">
    <property type="entry name" value="Chromo_domain"/>
</dbReference>
<keyword evidence="5" id="KW-0255">Endonuclease</keyword>
<dbReference type="SMART" id="SM00298">
    <property type="entry name" value="CHROMO"/>
    <property type="match status" value="1"/>
</dbReference>
<feature type="region of interest" description="Disordered" evidence="9">
    <location>
        <begin position="669"/>
        <end position="694"/>
    </location>
</feature>
<dbReference type="Pfam" id="PF00078">
    <property type="entry name" value="RVT_1"/>
    <property type="match status" value="1"/>
</dbReference>
<keyword evidence="7" id="KW-0695">RNA-directed DNA polymerase</keyword>
<dbReference type="SUPFAM" id="SSF56672">
    <property type="entry name" value="DNA/RNA polymerases"/>
    <property type="match status" value="1"/>
</dbReference>
<dbReference type="GO" id="GO:0004519">
    <property type="term" value="F:endonuclease activity"/>
    <property type="evidence" value="ECO:0007669"/>
    <property type="project" value="UniProtKB-KW"/>
</dbReference>
<dbReference type="PROSITE" id="PS50013">
    <property type="entry name" value="CHROMO_2"/>
    <property type="match status" value="1"/>
</dbReference>
<evidence type="ECO:0000256" key="5">
    <source>
        <dbReference type="ARBA" id="ARBA00022759"/>
    </source>
</evidence>
<dbReference type="CDD" id="cd01647">
    <property type="entry name" value="RT_LTR"/>
    <property type="match status" value="1"/>
</dbReference>
<name>A0AAE0GJZ7_9CHLO</name>
<dbReference type="InterPro" id="IPR036397">
    <property type="entry name" value="RNaseH_sf"/>
</dbReference>
<dbReference type="InterPro" id="IPR001584">
    <property type="entry name" value="Integrase_cat-core"/>
</dbReference>
<evidence type="ECO:0000256" key="6">
    <source>
        <dbReference type="ARBA" id="ARBA00022801"/>
    </source>
</evidence>
<dbReference type="Pfam" id="PF17921">
    <property type="entry name" value="Integrase_H2C2"/>
    <property type="match status" value="1"/>
</dbReference>
<feature type="domain" description="Integrase catalytic" evidence="12">
    <location>
        <begin position="1765"/>
        <end position="1929"/>
    </location>
</feature>
<evidence type="ECO:0000259" key="10">
    <source>
        <dbReference type="PROSITE" id="PS50013"/>
    </source>
</evidence>
<dbReference type="InterPro" id="IPR000477">
    <property type="entry name" value="RT_dom"/>
</dbReference>
<dbReference type="Pfam" id="PF00385">
    <property type="entry name" value="Chromo"/>
    <property type="match status" value="1"/>
</dbReference>
<dbReference type="GO" id="GO:0003676">
    <property type="term" value="F:nucleic acid binding"/>
    <property type="evidence" value="ECO:0007669"/>
    <property type="project" value="InterPro"/>
</dbReference>
<evidence type="ECO:0000256" key="2">
    <source>
        <dbReference type="ARBA" id="ARBA00022679"/>
    </source>
</evidence>
<dbReference type="CDD" id="cd00303">
    <property type="entry name" value="retropepsin_like"/>
    <property type="match status" value="1"/>
</dbReference>
<keyword evidence="1" id="KW-0645">Protease</keyword>
<dbReference type="Proteomes" id="UP001190700">
    <property type="component" value="Unassembled WGS sequence"/>
</dbReference>
<evidence type="ECO:0000313" key="13">
    <source>
        <dbReference type="EMBL" id="KAK3279372.1"/>
    </source>
</evidence>
<dbReference type="InterPro" id="IPR050951">
    <property type="entry name" value="Retrovirus_Pol_polyprotein"/>
</dbReference>
<evidence type="ECO:0000259" key="11">
    <source>
        <dbReference type="PROSITE" id="PS50878"/>
    </source>
</evidence>
<dbReference type="Gene3D" id="1.10.340.70">
    <property type="match status" value="1"/>
</dbReference>
<dbReference type="Gene3D" id="3.40.50.150">
    <property type="entry name" value="Vaccinia Virus protein VP39"/>
    <property type="match status" value="1"/>
</dbReference>
<keyword evidence="4" id="KW-0540">Nuclease</keyword>
<evidence type="ECO:0000256" key="9">
    <source>
        <dbReference type="SAM" id="MobiDB-lite"/>
    </source>
</evidence>
<dbReference type="InterPro" id="IPR043128">
    <property type="entry name" value="Rev_trsase/Diguanyl_cyclase"/>
</dbReference>
<feature type="region of interest" description="Disordered" evidence="9">
    <location>
        <begin position="286"/>
        <end position="403"/>
    </location>
</feature>
<dbReference type="InterPro" id="IPR041588">
    <property type="entry name" value="Integrase_H2C2"/>
</dbReference>
<feature type="region of interest" description="Disordered" evidence="9">
    <location>
        <begin position="1352"/>
        <end position="1460"/>
    </location>
</feature>
<dbReference type="PROSITE" id="PS50994">
    <property type="entry name" value="INTEGRASE"/>
    <property type="match status" value="1"/>
</dbReference>
<evidence type="ECO:0000259" key="12">
    <source>
        <dbReference type="PROSITE" id="PS50994"/>
    </source>
</evidence>
<dbReference type="GO" id="GO:0015074">
    <property type="term" value="P:DNA integration"/>
    <property type="evidence" value="ECO:0007669"/>
    <property type="project" value="InterPro"/>
</dbReference>
<feature type="domain" description="Chromo" evidence="10">
    <location>
        <begin position="2078"/>
        <end position="2143"/>
    </location>
</feature>
<comment type="caution">
    <text evidence="13">The sequence shown here is derived from an EMBL/GenBank/DDBJ whole genome shotgun (WGS) entry which is preliminary data.</text>
</comment>
<feature type="compositionally biased region" description="Polar residues" evidence="9">
    <location>
        <begin position="1408"/>
        <end position="1423"/>
    </location>
</feature>
<feature type="region of interest" description="Disordered" evidence="9">
    <location>
        <begin position="730"/>
        <end position="749"/>
    </location>
</feature>
<feature type="compositionally biased region" description="Basic and acidic residues" evidence="9">
    <location>
        <begin position="730"/>
        <end position="743"/>
    </location>
</feature>
<dbReference type="Gene3D" id="2.40.70.10">
    <property type="entry name" value="Acid Proteases"/>
    <property type="match status" value="1"/>
</dbReference>
<proteinExistence type="predicted"/>
<dbReference type="InterPro" id="IPR041577">
    <property type="entry name" value="RT_RNaseH_2"/>
</dbReference>
<dbReference type="Gene3D" id="2.40.50.40">
    <property type="match status" value="1"/>
</dbReference>
<dbReference type="InterPro" id="IPR012337">
    <property type="entry name" value="RNaseH-like_sf"/>
</dbReference>
<evidence type="ECO:0000313" key="14">
    <source>
        <dbReference type="Proteomes" id="UP001190700"/>
    </source>
</evidence>
<dbReference type="Pfam" id="PF17919">
    <property type="entry name" value="RT_RNaseH_2"/>
    <property type="match status" value="1"/>
</dbReference>
<dbReference type="SUPFAM" id="SSF50630">
    <property type="entry name" value="Acid proteases"/>
    <property type="match status" value="1"/>
</dbReference>
<evidence type="ECO:0000256" key="4">
    <source>
        <dbReference type="ARBA" id="ARBA00022722"/>
    </source>
</evidence>
<keyword evidence="2" id="KW-0808">Transferase</keyword>
<evidence type="ECO:0000256" key="7">
    <source>
        <dbReference type="ARBA" id="ARBA00022918"/>
    </source>
</evidence>
<dbReference type="EMBL" id="LGRX02004975">
    <property type="protein sequence ID" value="KAK3279372.1"/>
    <property type="molecule type" value="Genomic_DNA"/>
</dbReference>
<dbReference type="GO" id="GO:0006508">
    <property type="term" value="P:proteolysis"/>
    <property type="evidence" value="ECO:0007669"/>
    <property type="project" value="UniProtKB-KW"/>
</dbReference>
<dbReference type="PANTHER" id="PTHR37984">
    <property type="entry name" value="PROTEIN CBG26694"/>
    <property type="match status" value="1"/>
</dbReference>
<dbReference type="GO" id="GO:0008233">
    <property type="term" value="F:peptidase activity"/>
    <property type="evidence" value="ECO:0007669"/>
    <property type="project" value="UniProtKB-KW"/>
</dbReference>
<feature type="domain" description="Reverse transcriptase" evidence="11">
    <location>
        <begin position="769"/>
        <end position="949"/>
    </location>
</feature>
<dbReference type="Gene3D" id="3.30.420.10">
    <property type="entry name" value="Ribonuclease H-like superfamily/Ribonuclease H"/>
    <property type="match status" value="1"/>
</dbReference>
<keyword evidence="8" id="KW-0511">Multifunctional enzyme</keyword>
<dbReference type="InterPro" id="IPR016197">
    <property type="entry name" value="Chromo-like_dom_sf"/>
</dbReference>
<dbReference type="Gene3D" id="3.30.70.270">
    <property type="match status" value="1"/>
</dbReference>
<dbReference type="PANTHER" id="PTHR37984:SF5">
    <property type="entry name" value="PROTEIN NYNRIN-LIKE"/>
    <property type="match status" value="1"/>
</dbReference>
<keyword evidence="14" id="KW-1185">Reference proteome</keyword>